<evidence type="ECO:0000313" key="1">
    <source>
        <dbReference type="EMBL" id="OMC51931.1"/>
    </source>
</evidence>
<dbReference type="RefSeq" id="WP_076202677.1">
    <property type="nucleotide sequence ID" value="NZ_MBER01000010.1"/>
</dbReference>
<accession>A0ABD6QU41</accession>
<reference evidence="1 2" key="1">
    <citation type="submission" date="2016-07" db="EMBL/GenBank/DDBJ databases">
        <authorList>
            <person name="Sutton G."/>
            <person name="Brinkac L."/>
            <person name="Sanka R."/>
            <person name="Adams M."/>
            <person name="Lau E."/>
            <person name="Kumar A."/>
            <person name="Macaden R."/>
        </authorList>
    </citation>
    <scope>NUCLEOTIDE SEQUENCE [LARGE SCALE GENOMIC DNA]</scope>
    <source>
        <strain evidence="1 2">GA-0871</strain>
    </source>
</reference>
<gene>
    <name evidence="1" type="ORF">A5742_17505</name>
</gene>
<name>A0ABD6QU41_MYCFO</name>
<proteinExistence type="predicted"/>
<dbReference type="AlphaFoldDB" id="A0ABD6QU41"/>
<sequence length="165" mass="17772">MTFIDDAEDFLDEAADEAECFLAEYRWLQSFGKSDAAIAHQLGTTDAGLAKRLKRAGVQRLELSPDHEIETRLQELIASQKPFDIWSFAFACDPASVAAAISIAVRRGLVVRIGTYRQGASCRGGVFQETSAAATAAAAAEKPRQELVELAKSVVTLARATQVVA</sequence>
<protein>
    <recommendedName>
        <fullName evidence="3">Fis family transcriptional regulator</fullName>
    </recommendedName>
</protein>
<organism evidence="1 2">
    <name type="scientific">Mycolicibacterium fortuitum</name>
    <name type="common">Mycobacterium fortuitum</name>
    <dbReference type="NCBI Taxonomy" id="1766"/>
    <lineage>
        <taxon>Bacteria</taxon>
        <taxon>Bacillati</taxon>
        <taxon>Actinomycetota</taxon>
        <taxon>Actinomycetes</taxon>
        <taxon>Mycobacteriales</taxon>
        <taxon>Mycobacteriaceae</taxon>
        <taxon>Mycolicibacterium</taxon>
    </lineage>
</organism>
<comment type="caution">
    <text evidence="1">The sequence shown here is derived from an EMBL/GenBank/DDBJ whole genome shotgun (WGS) entry which is preliminary data.</text>
</comment>
<dbReference type="EMBL" id="MBER01000010">
    <property type="protein sequence ID" value="OMC51931.1"/>
    <property type="molecule type" value="Genomic_DNA"/>
</dbReference>
<evidence type="ECO:0008006" key="3">
    <source>
        <dbReference type="Google" id="ProtNLM"/>
    </source>
</evidence>
<evidence type="ECO:0000313" key="2">
    <source>
        <dbReference type="Proteomes" id="UP000187001"/>
    </source>
</evidence>
<dbReference type="Proteomes" id="UP000187001">
    <property type="component" value="Unassembled WGS sequence"/>
</dbReference>